<evidence type="ECO:0000256" key="5">
    <source>
        <dbReference type="ARBA" id="ARBA00022964"/>
    </source>
</evidence>
<dbReference type="OrthoDB" id="430522at2759"/>
<evidence type="ECO:0000256" key="3">
    <source>
        <dbReference type="ARBA" id="ARBA00022723"/>
    </source>
</evidence>
<keyword evidence="3" id="KW-0479">Metal-binding</keyword>
<dbReference type="GO" id="GO:0031418">
    <property type="term" value="F:L-ascorbic acid binding"/>
    <property type="evidence" value="ECO:0007669"/>
    <property type="project" value="UniProtKB-KW"/>
</dbReference>
<keyword evidence="4" id="KW-0847">Vitamin C</keyword>
<evidence type="ECO:0000256" key="2">
    <source>
        <dbReference type="ARBA" id="ARBA00007443"/>
    </source>
</evidence>
<evidence type="ECO:0000313" key="12">
    <source>
        <dbReference type="Proteomes" id="UP001150569"/>
    </source>
</evidence>
<evidence type="ECO:0000256" key="4">
    <source>
        <dbReference type="ARBA" id="ARBA00022896"/>
    </source>
</evidence>
<proteinExistence type="inferred from homology"/>
<reference evidence="11" key="1">
    <citation type="submission" date="2022-07" db="EMBL/GenBank/DDBJ databases">
        <title>Phylogenomic reconstructions and comparative analyses of Kickxellomycotina fungi.</title>
        <authorList>
            <person name="Reynolds N.K."/>
            <person name="Stajich J.E."/>
            <person name="Barry K."/>
            <person name="Grigoriev I.V."/>
            <person name="Crous P."/>
            <person name="Smith M.E."/>
        </authorList>
    </citation>
    <scope>NUCLEOTIDE SEQUENCE</scope>
    <source>
        <strain evidence="11">RSA 861</strain>
    </source>
</reference>
<dbReference type="PROSITE" id="PS51471">
    <property type="entry name" value="FE2OG_OXY"/>
    <property type="match status" value="1"/>
</dbReference>
<keyword evidence="6" id="KW-0560">Oxidoreductase</keyword>
<dbReference type="InterPro" id="IPR051842">
    <property type="entry name" value="uS12_prolyl_hydroxylase"/>
</dbReference>
<dbReference type="GO" id="GO:0006449">
    <property type="term" value="P:regulation of translational termination"/>
    <property type="evidence" value="ECO:0007669"/>
    <property type="project" value="TreeGrafter"/>
</dbReference>
<evidence type="ECO:0000256" key="1">
    <source>
        <dbReference type="ARBA" id="ARBA00001961"/>
    </source>
</evidence>
<dbReference type="Pfam" id="PF10637">
    <property type="entry name" value="Ofd1_CTDD"/>
    <property type="match status" value="1"/>
</dbReference>
<sequence length="509" mass="56239">MTSTADSSTAPAPKRPRHELDAPVATDTATFCEAFRACRSMEAAVPNPARRAHGQDSVTTVGRVHGDGPFSVGLLPSLFPESLLRQARQELGTLAMVHKSNDLYEFYQSPDLGSAAEALNLPALIQLRDTIYSPEFAGTMYDLTGIELHPRTVDLSAHRYPPGGYLLCHDDDIRRGKEGRRLAFIIYLVPEDWSAADGGALDLFDKDRHGQPVEAVTSILPQWNTFVFFEVGTTSFHQVAEVLGTRTRVSISGWIHGPIPTSDDSPSDHALVPRPLVPTTYPLDQFITTEYLTPGGMARINQVFLDQSSIELQGFLLPAVYETITAALCAAPWIDRTTGPANAMRYRRHLLAEGNKGSEVDASSATGAVLLSHLQRLFASVMFAELLARFTNLDALAECTSEWRSFSPGDYTLLNDLCLEPEGLDVILSCPQPLVRSSEATPPPFEWDETWQGAMHYIADQETLLTLWPKSNTLSIVFRDTGTLRFVKYINHRAQGTRTELSVTFYERP</sequence>
<accession>A0A9W8AFL0</accession>
<dbReference type="Pfam" id="PF13661">
    <property type="entry name" value="2OG-FeII_Oxy_4"/>
    <property type="match status" value="1"/>
</dbReference>
<name>A0A9W8AFL0_9FUNG</name>
<evidence type="ECO:0000256" key="9">
    <source>
        <dbReference type="SAM" id="MobiDB-lite"/>
    </source>
</evidence>
<comment type="caution">
    <text evidence="11">The sequence shown here is derived from an EMBL/GenBank/DDBJ whole genome shotgun (WGS) entry which is preliminary data.</text>
</comment>
<feature type="region of interest" description="Disordered" evidence="9">
    <location>
        <begin position="1"/>
        <end position="22"/>
    </location>
</feature>
<comment type="cofactor">
    <cofactor evidence="1">
        <name>L-ascorbate</name>
        <dbReference type="ChEBI" id="CHEBI:38290"/>
    </cofactor>
</comment>
<keyword evidence="5" id="KW-0223">Dioxygenase</keyword>
<feature type="compositionally biased region" description="Polar residues" evidence="9">
    <location>
        <begin position="1"/>
        <end position="10"/>
    </location>
</feature>
<dbReference type="GO" id="GO:0005737">
    <property type="term" value="C:cytoplasm"/>
    <property type="evidence" value="ECO:0007669"/>
    <property type="project" value="TreeGrafter"/>
</dbReference>
<protein>
    <submittedName>
        <fullName evidence="11">Component of NuA3 histone acetyltransferase complex</fullName>
    </submittedName>
</protein>
<dbReference type="GO" id="GO:0005506">
    <property type="term" value="F:iron ion binding"/>
    <property type="evidence" value="ECO:0007669"/>
    <property type="project" value="InterPro"/>
</dbReference>
<dbReference type="Gene3D" id="2.60.120.620">
    <property type="entry name" value="q2cbj1_9rhob like domain"/>
    <property type="match status" value="2"/>
</dbReference>
<dbReference type="EMBL" id="JANBPT010000072">
    <property type="protein sequence ID" value="KAJ1928468.1"/>
    <property type="molecule type" value="Genomic_DNA"/>
</dbReference>
<dbReference type="InterPro" id="IPR006620">
    <property type="entry name" value="Pro_4_hyd_alph"/>
</dbReference>
<dbReference type="PANTHER" id="PTHR12117">
    <property type="entry name" value="HISTONE ACETYLTRANSFERASE COMPLEX"/>
    <property type="match status" value="1"/>
</dbReference>
<gene>
    <name evidence="11" type="primary">NUA3_1</name>
    <name evidence="11" type="ORF">IWQ60_002036</name>
</gene>
<evidence type="ECO:0000256" key="6">
    <source>
        <dbReference type="ARBA" id="ARBA00023002"/>
    </source>
</evidence>
<evidence type="ECO:0000259" key="10">
    <source>
        <dbReference type="PROSITE" id="PS51471"/>
    </source>
</evidence>
<dbReference type="GO" id="GO:0031543">
    <property type="term" value="F:peptidyl-proline dioxygenase activity"/>
    <property type="evidence" value="ECO:0007669"/>
    <property type="project" value="TreeGrafter"/>
</dbReference>
<dbReference type="InterPro" id="IPR019601">
    <property type="entry name" value="Oxoglutarate/Fe-dep_Oase_C"/>
</dbReference>
<dbReference type="InterPro" id="IPR039558">
    <property type="entry name" value="TPA1/OFD1_N"/>
</dbReference>
<dbReference type="Proteomes" id="UP001150569">
    <property type="component" value="Unassembled WGS sequence"/>
</dbReference>
<evidence type="ECO:0000256" key="7">
    <source>
        <dbReference type="ARBA" id="ARBA00023004"/>
    </source>
</evidence>
<comment type="similarity">
    <text evidence="2">Belongs to the TPA1 family.</text>
</comment>
<organism evidence="11 12">
    <name type="scientific">Tieghemiomyces parasiticus</name>
    <dbReference type="NCBI Taxonomy" id="78921"/>
    <lineage>
        <taxon>Eukaryota</taxon>
        <taxon>Fungi</taxon>
        <taxon>Fungi incertae sedis</taxon>
        <taxon>Zoopagomycota</taxon>
        <taxon>Kickxellomycotina</taxon>
        <taxon>Dimargaritomycetes</taxon>
        <taxon>Dimargaritales</taxon>
        <taxon>Dimargaritaceae</taxon>
        <taxon>Tieghemiomyces</taxon>
    </lineage>
</organism>
<dbReference type="InterPro" id="IPR005123">
    <property type="entry name" value="Oxoglu/Fe-dep_dioxygenase_dom"/>
</dbReference>
<dbReference type="AlphaFoldDB" id="A0A9W8AFL0"/>
<feature type="domain" description="Fe2OG dioxygenase" evidence="10">
    <location>
        <begin position="151"/>
        <end position="257"/>
    </location>
</feature>
<dbReference type="PANTHER" id="PTHR12117:SF0">
    <property type="entry name" value="PROLYL 3-HYDROXYLASE OGFOD1"/>
    <property type="match status" value="1"/>
</dbReference>
<comment type="catalytic activity">
    <reaction evidence="8">
        <text>[ribosomal protein uS12]-L-proline + 2-oxoglutarate + O2 = [ribosomal protein uS12]-(3S)-3-hydroxy-L-proline + succinate + CO2</text>
        <dbReference type="Rhea" id="RHEA:54156"/>
        <dbReference type="Rhea" id="RHEA-COMP:13816"/>
        <dbReference type="Rhea" id="RHEA-COMP:13818"/>
        <dbReference type="ChEBI" id="CHEBI:15379"/>
        <dbReference type="ChEBI" id="CHEBI:16526"/>
        <dbReference type="ChEBI" id="CHEBI:16810"/>
        <dbReference type="ChEBI" id="CHEBI:30031"/>
        <dbReference type="ChEBI" id="CHEBI:50342"/>
        <dbReference type="ChEBI" id="CHEBI:85428"/>
    </reaction>
</comment>
<evidence type="ECO:0000313" key="11">
    <source>
        <dbReference type="EMBL" id="KAJ1928468.1"/>
    </source>
</evidence>
<keyword evidence="12" id="KW-1185">Reference proteome</keyword>
<dbReference type="SMART" id="SM00702">
    <property type="entry name" value="P4Hc"/>
    <property type="match status" value="1"/>
</dbReference>
<keyword evidence="7" id="KW-0408">Iron</keyword>
<evidence type="ECO:0000256" key="8">
    <source>
        <dbReference type="ARBA" id="ARBA00047444"/>
    </source>
</evidence>